<name>A0A6G1JHQ0_9PLEO</name>
<evidence type="ECO:0000256" key="1">
    <source>
        <dbReference type="SAM" id="MobiDB-lite"/>
    </source>
</evidence>
<organism evidence="2 3">
    <name type="scientific">Lentithecium fluviatile CBS 122367</name>
    <dbReference type="NCBI Taxonomy" id="1168545"/>
    <lineage>
        <taxon>Eukaryota</taxon>
        <taxon>Fungi</taxon>
        <taxon>Dikarya</taxon>
        <taxon>Ascomycota</taxon>
        <taxon>Pezizomycotina</taxon>
        <taxon>Dothideomycetes</taxon>
        <taxon>Pleosporomycetidae</taxon>
        <taxon>Pleosporales</taxon>
        <taxon>Massarineae</taxon>
        <taxon>Lentitheciaceae</taxon>
        <taxon>Lentithecium</taxon>
    </lineage>
</organism>
<protein>
    <submittedName>
        <fullName evidence="2">Uncharacterized protein</fullName>
    </submittedName>
</protein>
<proteinExistence type="predicted"/>
<keyword evidence="3" id="KW-1185">Reference proteome</keyword>
<evidence type="ECO:0000313" key="3">
    <source>
        <dbReference type="Proteomes" id="UP000799291"/>
    </source>
</evidence>
<dbReference type="EMBL" id="MU005572">
    <property type="protein sequence ID" value="KAF2689673.1"/>
    <property type="molecule type" value="Genomic_DNA"/>
</dbReference>
<evidence type="ECO:0000313" key="2">
    <source>
        <dbReference type="EMBL" id="KAF2689673.1"/>
    </source>
</evidence>
<dbReference type="Proteomes" id="UP000799291">
    <property type="component" value="Unassembled WGS sequence"/>
</dbReference>
<accession>A0A6G1JHQ0</accession>
<gene>
    <name evidence="2" type="ORF">K458DRAFT_427793</name>
</gene>
<feature type="region of interest" description="Disordered" evidence="1">
    <location>
        <begin position="59"/>
        <end position="78"/>
    </location>
</feature>
<dbReference type="AlphaFoldDB" id="A0A6G1JHQ0"/>
<sequence>MSSPTTDPNGSEKRGLHVRFAPDPPEVGTHAHARSYIREEYLVIEVGRRNQAFVRPPFAQNPRSRIASPAQPNDHVADPDSSFDKFLSHACVNTLADWEATVKGARAREGLPQTNTRSRNPNNWSMPQHNGFPVRRYVSVKHVFNPVKCPEPPSRRTTFDNFVAQDQISTMEKLEKNKTEANPGYKAKVMASALTRKLFGKSKTGSVKKK</sequence>
<reference evidence="2" key="1">
    <citation type="journal article" date="2020" name="Stud. Mycol.">
        <title>101 Dothideomycetes genomes: a test case for predicting lifestyles and emergence of pathogens.</title>
        <authorList>
            <person name="Haridas S."/>
            <person name="Albert R."/>
            <person name="Binder M."/>
            <person name="Bloem J."/>
            <person name="Labutti K."/>
            <person name="Salamov A."/>
            <person name="Andreopoulos B."/>
            <person name="Baker S."/>
            <person name="Barry K."/>
            <person name="Bills G."/>
            <person name="Bluhm B."/>
            <person name="Cannon C."/>
            <person name="Castanera R."/>
            <person name="Culley D."/>
            <person name="Daum C."/>
            <person name="Ezra D."/>
            <person name="Gonzalez J."/>
            <person name="Henrissat B."/>
            <person name="Kuo A."/>
            <person name="Liang C."/>
            <person name="Lipzen A."/>
            <person name="Lutzoni F."/>
            <person name="Magnuson J."/>
            <person name="Mondo S."/>
            <person name="Nolan M."/>
            <person name="Ohm R."/>
            <person name="Pangilinan J."/>
            <person name="Park H.-J."/>
            <person name="Ramirez L."/>
            <person name="Alfaro M."/>
            <person name="Sun H."/>
            <person name="Tritt A."/>
            <person name="Yoshinaga Y."/>
            <person name="Zwiers L.-H."/>
            <person name="Turgeon B."/>
            <person name="Goodwin S."/>
            <person name="Spatafora J."/>
            <person name="Crous P."/>
            <person name="Grigoriev I."/>
        </authorList>
    </citation>
    <scope>NUCLEOTIDE SEQUENCE</scope>
    <source>
        <strain evidence="2">CBS 122367</strain>
    </source>
</reference>
<feature type="region of interest" description="Disordered" evidence="1">
    <location>
        <begin position="1"/>
        <end position="31"/>
    </location>
</feature>